<dbReference type="EMBL" id="VSRR010001832">
    <property type="protein sequence ID" value="MPC27958.1"/>
    <property type="molecule type" value="Genomic_DNA"/>
</dbReference>
<sequence length="200" mass="21873">MTAYAGVILVLVRRDDDPQLDVKLHILLIVDNLHVLRRCPGHCSRQDIEGQSLAAPHRPRQHADDDDELNHLLAYWFIDTIGSQVSVINGERKHIRGYGGEKEEEEEDGRMVRNATGGWGDDVEVVVVVVLVEVAAGGGGGSGDGGKTGRGERTRGRGSQRTSLKTLCSLFPAVFDFPSPGCGRLPFLPWSFSTCQLQSR</sequence>
<comment type="caution">
    <text evidence="2">The sequence shown here is derived from an EMBL/GenBank/DDBJ whole genome shotgun (WGS) entry which is preliminary data.</text>
</comment>
<name>A0A5B7E2H0_PORTR</name>
<gene>
    <name evidence="2" type="ORF">E2C01_021152</name>
</gene>
<evidence type="ECO:0000256" key="1">
    <source>
        <dbReference type="SAM" id="MobiDB-lite"/>
    </source>
</evidence>
<organism evidence="2 3">
    <name type="scientific">Portunus trituberculatus</name>
    <name type="common">Swimming crab</name>
    <name type="synonym">Neptunus trituberculatus</name>
    <dbReference type="NCBI Taxonomy" id="210409"/>
    <lineage>
        <taxon>Eukaryota</taxon>
        <taxon>Metazoa</taxon>
        <taxon>Ecdysozoa</taxon>
        <taxon>Arthropoda</taxon>
        <taxon>Crustacea</taxon>
        <taxon>Multicrustacea</taxon>
        <taxon>Malacostraca</taxon>
        <taxon>Eumalacostraca</taxon>
        <taxon>Eucarida</taxon>
        <taxon>Decapoda</taxon>
        <taxon>Pleocyemata</taxon>
        <taxon>Brachyura</taxon>
        <taxon>Eubrachyura</taxon>
        <taxon>Portunoidea</taxon>
        <taxon>Portunidae</taxon>
        <taxon>Portuninae</taxon>
        <taxon>Portunus</taxon>
    </lineage>
</organism>
<keyword evidence="3" id="KW-1185">Reference proteome</keyword>
<feature type="region of interest" description="Disordered" evidence="1">
    <location>
        <begin position="139"/>
        <end position="160"/>
    </location>
</feature>
<accession>A0A5B7E2H0</accession>
<evidence type="ECO:0000313" key="2">
    <source>
        <dbReference type="EMBL" id="MPC27958.1"/>
    </source>
</evidence>
<proteinExistence type="predicted"/>
<protein>
    <submittedName>
        <fullName evidence="2">Uncharacterized protein</fullName>
    </submittedName>
</protein>
<reference evidence="2 3" key="1">
    <citation type="submission" date="2019-05" db="EMBL/GenBank/DDBJ databases">
        <title>Another draft genome of Portunus trituberculatus and its Hox gene families provides insights of decapod evolution.</title>
        <authorList>
            <person name="Jeong J.-H."/>
            <person name="Song I."/>
            <person name="Kim S."/>
            <person name="Choi T."/>
            <person name="Kim D."/>
            <person name="Ryu S."/>
            <person name="Kim W."/>
        </authorList>
    </citation>
    <scope>NUCLEOTIDE SEQUENCE [LARGE SCALE GENOMIC DNA]</scope>
    <source>
        <tissue evidence="2">Muscle</tissue>
    </source>
</reference>
<evidence type="ECO:0000313" key="3">
    <source>
        <dbReference type="Proteomes" id="UP000324222"/>
    </source>
</evidence>
<dbReference type="AlphaFoldDB" id="A0A5B7E2H0"/>
<dbReference type="Proteomes" id="UP000324222">
    <property type="component" value="Unassembled WGS sequence"/>
</dbReference>